<dbReference type="InterPro" id="IPR011707">
    <property type="entry name" value="Cu-oxidase-like_N"/>
</dbReference>
<protein>
    <recommendedName>
        <fullName evidence="11">Laccase</fullName>
    </recommendedName>
</protein>
<keyword evidence="2" id="KW-0479">Metal-binding</keyword>
<comment type="similarity">
    <text evidence="1">Belongs to the multicopper oxidase family.</text>
</comment>
<gene>
    <name evidence="8" type="ORF">OVA965_LOCUS13349</name>
    <name evidence="9" type="ORF">TMI583_LOCUS13352</name>
</gene>
<feature type="domain" description="Plastocyanin-like" evidence="5">
    <location>
        <begin position="163"/>
        <end position="327"/>
    </location>
</feature>
<dbReference type="InterPro" id="IPR045087">
    <property type="entry name" value="Cu-oxidase_fam"/>
</dbReference>
<dbReference type="PROSITE" id="PS00079">
    <property type="entry name" value="MULTICOPPER_OXIDASE1"/>
    <property type="match status" value="2"/>
</dbReference>
<evidence type="ECO:0000259" key="5">
    <source>
        <dbReference type="Pfam" id="PF00394"/>
    </source>
</evidence>
<dbReference type="GO" id="GO:0005507">
    <property type="term" value="F:copper ion binding"/>
    <property type="evidence" value="ECO:0007669"/>
    <property type="project" value="InterPro"/>
</dbReference>
<dbReference type="InterPro" id="IPR008972">
    <property type="entry name" value="Cupredoxin"/>
</dbReference>
<keyword evidence="4" id="KW-0732">Signal</keyword>
<dbReference type="SUPFAM" id="SSF49503">
    <property type="entry name" value="Cupredoxins"/>
    <property type="match status" value="3"/>
</dbReference>
<evidence type="ECO:0000256" key="3">
    <source>
        <dbReference type="ARBA" id="ARBA00023002"/>
    </source>
</evidence>
<dbReference type="Pfam" id="PF07731">
    <property type="entry name" value="Cu-oxidase_2"/>
    <property type="match status" value="1"/>
</dbReference>
<comment type="caution">
    <text evidence="8">The sequence shown here is derived from an EMBL/GenBank/DDBJ whole genome shotgun (WGS) entry which is preliminary data.</text>
</comment>
<dbReference type="Pfam" id="PF07732">
    <property type="entry name" value="Cu-oxidase_3"/>
    <property type="match status" value="1"/>
</dbReference>
<dbReference type="Gene3D" id="2.60.40.420">
    <property type="entry name" value="Cupredoxins - blue copper proteins"/>
    <property type="match status" value="3"/>
</dbReference>
<dbReference type="InterPro" id="IPR033138">
    <property type="entry name" value="Cu_oxidase_CS"/>
</dbReference>
<evidence type="ECO:0000256" key="2">
    <source>
        <dbReference type="ARBA" id="ARBA00022723"/>
    </source>
</evidence>
<dbReference type="PANTHER" id="PTHR11709:SF511">
    <property type="entry name" value="LACCASE"/>
    <property type="match status" value="1"/>
</dbReference>
<dbReference type="InterPro" id="IPR001117">
    <property type="entry name" value="Cu-oxidase_2nd"/>
</dbReference>
<evidence type="ECO:0000313" key="10">
    <source>
        <dbReference type="Proteomes" id="UP000677228"/>
    </source>
</evidence>
<evidence type="ECO:0000313" key="8">
    <source>
        <dbReference type="EMBL" id="CAF0976325.1"/>
    </source>
</evidence>
<dbReference type="EMBL" id="CAJOBA010005545">
    <property type="protein sequence ID" value="CAF3747108.1"/>
    <property type="molecule type" value="Genomic_DNA"/>
</dbReference>
<dbReference type="PANTHER" id="PTHR11709">
    <property type="entry name" value="MULTI-COPPER OXIDASE"/>
    <property type="match status" value="1"/>
</dbReference>
<evidence type="ECO:0000313" key="9">
    <source>
        <dbReference type="EMBL" id="CAF3747108.1"/>
    </source>
</evidence>
<dbReference type="Proteomes" id="UP000682733">
    <property type="component" value="Unassembled WGS sequence"/>
</dbReference>
<evidence type="ECO:0000256" key="1">
    <source>
        <dbReference type="ARBA" id="ARBA00010609"/>
    </source>
</evidence>
<proteinExistence type="inferred from homology"/>
<dbReference type="Pfam" id="PF00394">
    <property type="entry name" value="Cu-oxidase"/>
    <property type="match status" value="1"/>
</dbReference>
<dbReference type="GO" id="GO:0016491">
    <property type="term" value="F:oxidoreductase activity"/>
    <property type="evidence" value="ECO:0007669"/>
    <property type="project" value="UniProtKB-KW"/>
</dbReference>
<accession>A0A8S2DP67</accession>
<dbReference type="EMBL" id="CAJNOK010005539">
    <property type="protein sequence ID" value="CAF0976325.1"/>
    <property type="molecule type" value="Genomic_DNA"/>
</dbReference>
<evidence type="ECO:0008006" key="11">
    <source>
        <dbReference type="Google" id="ProtNLM"/>
    </source>
</evidence>
<feature type="domain" description="Plastocyanin-like" evidence="6">
    <location>
        <begin position="422"/>
        <end position="533"/>
    </location>
</feature>
<keyword evidence="3" id="KW-0560">Oxidoreductase</keyword>
<evidence type="ECO:0000259" key="7">
    <source>
        <dbReference type="Pfam" id="PF07732"/>
    </source>
</evidence>
<feature type="domain" description="Plastocyanin-like" evidence="7">
    <location>
        <begin position="38"/>
        <end position="152"/>
    </location>
</feature>
<dbReference type="PROSITE" id="PS00080">
    <property type="entry name" value="MULTICOPPER_OXIDASE2"/>
    <property type="match status" value="1"/>
</dbReference>
<name>A0A8S2DP67_9BILA</name>
<organism evidence="8 10">
    <name type="scientific">Didymodactylos carnosus</name>
    <dbReference type="NCBI Taxonomy" id="1234261"/>
    <lineage>
        <taxon>Eukaryota</taxon>
        <taxon>Metazoa</taxon>
        <taxon>Spiralia</taxon>
        <taxon>Gnathifera</taxon>
        <taxon>Rotifera</taxon>
        <taxon>Eurotatoria</taxon>
        <taxon>Bdelloidea</taxon>
        <taxon>Philodinida</taxon>
        <taxon>Philodinidae</taxon>
        <taxon>Didymodactylos</taxon>
    </lineage>
</organism>
<feature type="chain" id="PRO_5036434490" description="Laccase" evidence="4">
    <location>
        <begin position="21"/>
        <end position="567"/>
    </location>
</feature>
<reference evidence="8" key="1">
    <citation type="submission" date="2021-02" db="EMBL/GenBank/DDBJ databases">
        <authorList>
            <person name="Nowell W R."/>
        </authorList>
    </citation>
    <scope>NUCLEOTIDE SEQUENCE</scope>
</reference>
<dbReference type="InterPro" id="IPR011706">
    <property type="entry name" value="Cu-oxidase_C"/>
</dbReference>
<feature type="signal peptide" evidence="4">
    <location>
        <begin position="1"/>
        <end position="20"/>
    </location>
</feature>
<dbReference type="InterPro" id="IPR002355">
    <property type="entry name" value="Cu_oxidase_Cu_BS"/>
</dbReference>
<dbReference type="Proteomes" id="UP000677228">
    <property type="component" value="Unassembled WGS sequence"/>
</dbReference>
<evidence type="ECO:0000259" key="6">
    <source>
        <dbReference type="Pfam" id="PF07731"/>
    </source>
</evidence>
<evidence type="ECO:0000256" key="4">
    <source>
        <dbReference type="SAM" id="SignalP"/>
    </source>
</evidence>
<sequence length="567" mass="62555">MVWSCLLLVSLLSVMEYAGAITYPKCKGKRTVYYYLNVSNADVAPDGYTRSVYAINGTMPGPTLTVCKGDYLIVKVTNSADESISIHWHGILQYGTITSDGVPGTTECGIPVKKSYTYTFYVTDGGTYWYHSHSATQYVDGLKAALIVQDPADPWISKYDSEFVLQVCDWFHEPGESLAHTVYANDLHTGDPVPDSALFNNHGPGNCNLQGAQGNPDGFSCTFTRIPITSGKRLRIRIINTSAQSVFIFVCHDHTLQIIETDGVTLDGTKTQSSVRLNAAQRYSVIIQGKTNPTQNYWCSATMVKAANILFAAYPNPTVYGVLAYSNLPKTTYPPAAQIANPQDTQIILTSTVQSNNFIDEQDLHPYDKNDKPPAKATITAVLNITFLPVSATSAQAAFQGKGAPGFYKHLATSTLFSYAQHNKALPKYSNNIYVKKGDVVDIVFNCLRGQHPLHIHGHTFWVISNQKQFAGNYKASTAFNVKNPVRRDTFTVQSESNAVIRFVADNPGVWIFHCHIDWHLAGGMAFTIAYDNKDIQALYPLRVTKKKNKKGKKATKVVEPLTKCPT</sequence>
<dbReference type="AlphaFoldDB" id="A0A8S2DP67"/>